<dbReference type="EMBL" id="CACSLK010009714">
    <property type="protein sequence ID" value="CAA0812106.1"/>
    <property type="molecule type" value="Genomic_DNA"/>
</dbReference>
<sequence length="226" mass="25753">MEDVNLLTVLKANCFYRCSKRHDHVADFLPPSESEYRKAFDGILEFFRVAISPVMYLTLNDGKIVREGCLTGDSACAKVFGALPATSADLFKQLSRKSHVLLYPGGIREALHRKGEKYRLFWPDEPKFVRMEARFRAKIVPFGVMGEDDLVKLFIDYDNLIRIPFAKEMIRRTNKNVARIGARDEKKGEVSKEFFMPGFYPKLAGPVLFCVREAYGEGRQGGVGER</sequence>
<dbReference type="GO" id="GO:0016020">
    <property type="term" value="C:membrane"/>
    <property type="evidence" value="ECO:0007669"/>
    <property type="project" value="TreeGrafter"/>
</dbReference>
<dbReference type="AlphaFoldDB" id="A0A9N7R593"/>
<proteinExistence type="predicted"/>
<dbReference type="OrthoDB" id="44277at2759"/>
<comment type="caution">
    <text evidence="1">The sequence shown here is derived from an EMBL/GenBank/DDBJ whole genome shotgun (WGS) entry which is preliminary data.</text>
</comment>
<dbReference type="GO" id="GO:0016746">
    <property type="term" value="F:acyltransferase activity"/>
    <property type="evidence" value="ECO:0007669"/>
    <property type="project" value="UniProtKB-KW"/>
</dbReference>
<protein>
    <submittedName>
        <fullName evidence="1">Acyltransferase-like protein - chloroplastic</fullName>
    </submittedName>
</protein>
<keyword evidence="1" id="KW-0808">Transferase</keyword>
<evidence type="ECO:0000313" key="2">
    <source>
        <dbReference type="Proteomes" id="UP001153555"/>
    </source>
</evidence>
<accession>A0A9N7R593</accession>
<keyword evidence="1" id="KW-0012">Acyltransferase</keyword>
<keyword evidence="2" id="KW-1185">Reference proteome</keyword>
<evidence type="ECO:0000313" key="1">
    <source>
        <dbReference type="EMBL" id="CAA0812106.1"/>
    </source>
</evidence>
<name>A0A9N7R593_STRHE</name>
<gene>
    <name evidence="1" type="ORF">SHERM_12923</name>
</gene>
<dbReference type="PANTHER" id="PTHR22753">
    <property type="entry name" value="TRANSMEMBRANE PROTEIN 68"/>
    <property type="match status" value="1"/>
</dbReference>
<dbReference type="Proteomes" id="UP001153555">
    <property type="component" value="Unassembled WGS sequence"/>
</dbReference>
<dbReference type="PANTHER" id="PTHR22753:SF14">
    <property type="entry name" value="MONOACYLGLYCEROL_DIACYLGLYCEROL O-ACYLTRANSFERASE"/>
    <property type="match status" value="1"/>
</dbReference>
<organism evidence="1 2">
    <name type="scientific">Striga hermonthica</name>
    <name type="common">Purple witchweed</name>
    <name type="synonym">Buchnera hermonthica</name>
    <dbReference type="NCBI Taxonomy" id="68872"/>
    <lineage>
        <taxon>Eukaryota</taxon>
        <taxon>Viridiplantae</taxon>
        <taxon>Streptophyta</taxon>
        <taxon>Embryophyta</taxon>
        <taxon>Tracheophyta</taxon>
        <taxon>Spermatophyta</taxon>
        <taxon>Magnoliopsida</taxon>
        <taxon>eudicotyledons</taxon>
        <taxon>Gunneridae</taxon>
        <taxon>Pentapetalae</taxon>
        <taxon>asterids</taxon>
        <taxon>lamiids</taxon>
        <taxon>Lamiales</taxon>
        <taxon>Orobanchaceae</taxon>
        <taxon>Buchnereae</taxon>
        <taxon>Striga</taxon>
    </lineage>
</organism>
<reference evidence="1" key="1">
    <citation type="submission" date="2019-12" db="EMBL/GenBank/DDBJ databases">
        <authorList>
            <person name="Scholes J."/>
        </authorList>
    </citation>
    <scope>NUCLEOTIDE SEQUENCE</scope>
</reference>